<comment type="caution">
    <text evidence="1">The sequence shown here is derived from an EMBL/GenBank/DDBJ whole genome shotgun (WGS) entry which is preliminary data.</text>
</comment>
<dbReference type="Proteomes" id="UP000316778">
    <property type="component" value="Unassembled WGS sequence"/>
</dbReference>
<dbReference type="Pfam" id="PF13970">
    <property type="entry name" value="DUF4221"/>
    <property type="match status" value="1"/>
</dbReference>
<keyword evidence="2" id="KW-1185">Reference proteome</keyword>
<protein>
    <submittedName>
        <fullName evidence="1">Uncharacterized protein DUF4221</fullName>
    </submittedName>
</protein>
<evidence type="ECO:0000313" key="2">
    <source>
        <dbReference type="Proteomes" id="UP000316778"/>
    </source>
</evidence>
<accession>A0A562STD0</accession>
<reference evidence="1 2" key="1">
    <citation type="journal article" date="2013" name="Stand. Genomic Sci.">
        <title>Genomic Encyclopedia of Type Strains, Phase I: The one thousand microbial genomes (KMG-I) project.</title>
        <authorList>
            <person name="Kyrpides N.C."/>
            <person name="Woyke T."/>
            <person name="Eisen J.A."/>
            <person name="Garrity G."/>
            <person name="Lilburn T.G."/>
            <person name="Beck B.J."/>
            <person name="Whitman W.B."/>
            <person name="Hugenholtz P."/>
            <person name="Klenk H.P."/>
        </authorList>
    </citation>
    <scope>NUCLEOTIDE SEQUENCE [LARGE SCALE GENOMIC DNA]</scope>
    <source>
        <strain evidence="1 2">DSM 13484</strain>
    </source>
</reference>
<dbReference type="AlphaFoldDB" id="A0A562STD0"/>
<organism evidence="1 2">
    <name type="scientific">Chitinophaga japonensis</name>
    <name type="common">Flexibacter japonensis</name>
    <dbReference type="NCBI Taxonomy" id="104662"/>
    <lineage>
        <taxon>Bacteria</taxon>
        <taxon>Pseudomonadati</taxon>
        <taxon>Bacteroidota</taxon>
        <taxon>Chitinophagia</taxon>
        <taxon>Chitinophagales</taxon>
        <taxon>Chitinophagaceae</taxon>
        <taxon>Chitinophaga</taxon>
    </lineage>
</organism>
<name>A0A562STD0_CHIJA</name>
<dbReference type="InterPro" id="IPR025316">
    <property type="entry name" value="DUF4221"/>
</dbReference>
<sequence>MTLCRKPLLKIRTGHLAINVYWMKLLMFVIRYLFERENGVCMLAVVHIIIILSCNETAHTVDNVYRYTEPNYDLVELKETTDTVTFSLNENTYNVIKSFNIFSQGKEEYISFYDRRSESINIYHFQSGKLLKKIILKSFFPGEKLFKTTVYIRNFDSVFINTRNRCFLFDSSGRLKGSAAFLEDPPNAWAKFENTNPPVVKEGLLYASTRPYVKETSLEALRQWKLLYRFDMENDKASLCYPLPVMYQENIYGYHFLDYSYCYNNRNNFVFSFPADSNIYETDLTDYHVAYYAKSRRQADIILPVSKDTLEDNEGNYRSYLTRDSYGPIYFDPYRKRYLRVAKSGISMADYQAKNWEREQRLIIFDEHCRIIGESSINKEVILKSIFFTANGGIYARVNPRDEYGLHFVRLVYNDLATGQLGFSGNK</sequence>
<evidence type="ECO:0000313" key="1">
    <source>
        <dbReference type="EMBL" id="TWI84358.1"/>
    </source>
</evidence>
<dbReference type="EMBL" id="VLLG01000005">
    <property type="protein sequence ID" value="TWI84358.1"/>
    <property type="molecule type" value="Genomic_DNA"/>
</dbReference>
<gene>
    <name evidence="1" type="ORF">LX66_4725</name>
</gene>
<proteinExistence type="predicted"/>